<dbReference type="GO" id="GO:0047617">
    <property type="term" value="F:fatty acyl-CoA hydrolase activity"/>
    <property type="evidence" value="ECO:0007669"/>
    <property type="project" value="TreeGrafter"/>
</dbReference>
<sequence>MIFLQLSIFPLTVQFEDVDAHGVVHHPNYLKYLERARSYGMKKCGYSLEKLISSGSVLAISEIQAHYLRPALLEEELFVISQVTDVGKTSIKVQQVITLRLPKTDEIHLAEDQNVSLPETIFSAKIRLVCVDLKSAKAKSIPQDLKQAIKSFNQPLGANCSQNIDPPLVGELQKCEYLITT</sequence>
<dbReference type="PANTHER" id="PTHR31793:SF37">
    <property type="entry name" value="ACYL-COA THIOESTER HYDROLASE YBGC"/>
    <property type="match status" value="1"/>
</dbReference>
<organism evidence="3 4">
    <name type="scientific">Aliterella atlantica CENA595</name>
    <dbReference type="NCBI Taxonomy" id="1618023"/>
    <lineage>
        <taxon>Bacteria</taxon>
        <taxon>Bacillati</taxon>
        <taxon>Cyanobacteriota</taxon>
        <taxon>Cyanophyceae</taxon>
        <taxon>Chroococcidiopsidales</taxon>
        <taxon>Aliterellaceae</taxon>
        <taxon>Aliterella</taxon>
    </lineage>
</organism>
<proteinExistence type="inferred from homology"/>
<keyword evidence="2" id="KW-0378">Hydrolase</keyword>
<dbReference type="InterPro" id="IPR029069">
    <property type="entry name" value="HotDog_dom_sf"/>
</dbReference>
<accession>A0A0D8ZKV3</accession>
<evidence type="ECO:0000256" key="2">
    <source>
        <dbReference type="ARBA" id="ARBA00022801"/>
    </source>
</evidence>
<reference evidence="3 4" key="1">
    <citation type="submission" date="2015-02" db="EMBL/GenBank/DDBJ databases">
        <title>Draft genome of a novel marine cyanobacterium (Chroococcales) isolated from South Atlantic Ocean.</title>
        <authorList>
            <person name="Rigonato J."/>
            <person name="Alvarenga D.O."/>
            <person name="Branco L.H."/>
            <person name="Varani A.M."/>
            <person name="Brandini F.P."/>
            <person name="Fiore M.F."/>
        </authorList>
    </citation>
    <scope>NUCLEOTIDE SEQUENCE [LARGE SCALE GENOMIC DNA]</scope>
    <source>
        <strain evidence="3 4">CENA595</strain>
    </source>
</reference>
<dbReference type="SUPFAM" id="SSF54637">
    <property type="entry name" value="Thioesterase/thiol ester dehydrase-isomerase"/>
    <property type="match status" value="1"/>
</dbReference>
<dbReference type="RefSeq" id="WP_045057183.1">
    <property type="nucleotide sequence ID" value="NZ_CAWMDP010000053.1"/>
</dbReference>
<dbReference type="Gene3D" id="3.10.129.10">
    <property type="entry name" value="Hotdog Thioesterase"/>
    <property type="match status" value="1"/>
</dbReference>
<dbReference type="EMBL" id="JYON01000043">
    <property type="protein sequence ID" value="KJH69468.1"/>
    <property type="molecule type" value="Genomic_DNA"/>
</dbReference>
<evidence type="ECO:0000313" key="3">
    <source>
        <dbReference type="EMBL" id="KJH69468.1"/>
    </source>
</evidence>
<keyword evidence="4" id="KW-1185">Reference proteome</keyword>
<dbReference type="InterPro" id="IPR050563">
    <property type="entry name" value="4-hydroxybenzoyl-CoA_TE"/>
</dbReference>
<dbReference type="InterPro" id="IPR006684">
    <property type="entry name" value="YbgC/YbaW"/>
</dbReference>
<name>A0A0D8ZKV3_9CYAN</name>
<dbReference type="Proteomes" id="UP000032452">
    <property type="component" value="Unassembled WGS sequence"/>
</dbReference>
<dbReference type="OrthoDB" id="9800856at2"/>
<dbReference type="CDD" id="cd00586">
    <property type="entry name" value="4HBT"/>
    <property type="match status" value="1"/>
</dbReference>
<dbReference type="AlphaFoldDB" id="A0A0D8ZKV3"/>
<dbReference type="Pfam" id="PF13279">
    <property type="entry name" value="4HBT_2"/>
    <property type="match status" value="1"/>
</dbReference>
<evidence type="ECO:0000313" key="4">
    <source>
        <dbReference type="Proteomes" id="UP000032452"/>
    </source>
</evidence>
<comment type="similarity">
    <text evidence="1">Belongs to the 4-hydroxybenzoyl-CoA thioesterase family.</text>
</comment>
<dbReference type="PIRSF" id="PIRSF003230">
    <property type="entry name" value="YbgC"/>
    <property type="match status" value="1"/>
</dbReference>
<dbReference type="STRING" id="1618023.UH38_23715"/>
<dbReference type="NCBIfam" id="TIGR00051">
    <property type="entry name" value="YbgC/FadM family acyl-CoA thioesterase"/>
    <property type="match status" value="1"/>
</dbReference>
<protein>
    <submittedName>
        <fullName evidence="3">Uncharacterized protein</fullName>
    </submittedName>
</protein>
<comment type="caution">
    <text evidence="3">The sequence shown here is derived from an EMBL/GenBank/DDBJ whole genome shotgun (WGS) entry which is preliminary data.</text>
</comment>
<dbReference type="PANTHER" id="PTHR31793">
    <property type="entry name" value="4-HYDROXYBENZOYL-COA THIOESTERASE FAMILY MEMBER"/>
    <property type="match status" value="1"/>
</dbReference>
<gene>
    <name evidence="3" type="ORF">UH38_23715</name>
</gene>
<evidence type="ECO:0000256" key="1">
    <source>
        <dbReference type="ARBA" id="ARBA00005953"/>
    </source>
</evidence>